<dbReference type="OrthoDB" id="7856745at2"/>
<comment type="caution">
    <text evidence="4">The sequence shown here is derived from an EMBL/GenBank/DDBJ whole genome shotgun (WGS) entry which is preliminary data.</text>
</comment>
<name>A0A085U0S4_9RHOB</name>
<sequence length="114" mass="12268">MKTLVTILLVLLASPAFAERAGGGSAGHGGGSDHDRARSAVEREEILPLSRIVPGLQQRYGGRVIKLELETEDGRYLYELKLITPQGRIIEVEVDAATGLPIGETGEGERDEDD</sequence>
<dbReference type="Pfam" id="PF03413">
    <property type="entry name" value="PepSY"/>
    <property type="match status" value="1"/>
</dbReference>
<dbReference type="Proteomes" id="UP000028607">
    <property type="component" value="Unassembled WGS sequence"/>
</dbReference>
<dbReference type="eggNOG" id="COG3212">
    <property type="taxonomic scope" value="Bacteria"/>
</dbReference>
<reference evidence="5" key="1">
    <citation type="submission" date="2013-04" db="EMBL/GenBank/DDBJ databases">
        <title>Thioclava sp. 13D2W-2 Genome Sequencing.</title>
        <authorList>
            <person name="Lai Q."/>
            <person name="Li G."/>
            <person name="Shao Z."/>
        </authorList>
    </citation>
    <scope>NUCLEOTIDE SEQUENCE [LARGE SCALE GENOMIC DNA]</scope>
    <source>
        <strain evidence="5">13D2W-2</strain>
    </source>
</reference>
<keyword evidence="5" id="KW-1185">Reference proteome</keyword>
<proteinExistence type="predicted"/>
<dbReference type="STRING" id="1317124.DW2_00395"/>
<evidence type="ECO:0000313" key="4">
    <source>
        <dbReference type="EMBL" id="KFE36571.1"/>
    </source>
</evidence>
<keyword evidence="2" id="KW-0732">Signal</keyword>
<evidence type="ECO:0000256" key="1">
    <source>
        <dbReference type="SAM" id="MobiDB-lite"/>
    </source>
</evidence>
<accession>A0A085U0S4</accession>
<evidence type="ECO:0000259" key="3">
    <source>
        <dbReference type="Pfam" id="PF03413"/>
    </source>
</evidence>
<dbReference type="RefSeq" id="WP_038142448.1">
    <property type="nucleotide sequence ID" value="NZ_AQRC01000001.1"/>
</dbReference>
<feature type="signal peptide" evidence="2">
    <location>
        <begin position="1"/>
        <end position="18"/>
    </location>
</feature>
<organism evidence="4 5">
    <name type="scientific">Thioclava atlantica</name>
    <dbReference type="NCBI Taxonomy" id="1317124"/>
    <lineage>
        <taxon>Bacteria</taxon>
        <taxon>Pseudomonadati</taxon>
        <taxon>Pseudomonadota</taxon>
        <taxon>Alphaproteobacteria</taxon>
        <taxon>Rhodobacterales</taxon>
        <taxon>Paracoccaceae</taxon>
        <taxon>Thioclava</taxon>
    </lineage>
</organism>
<evidence type="ECO:0000313" key="5">
    <source>
        <dbReference type="Proteomes" id="UP000028607"/>
    </source>
</evidence>
<dbReference type="Gene3D" id="3.10.450.40">
    <property type="match status" value="1"/>
</dbReference>
<dbReference type="AlphaFoldDB" id="A0A085U0S4"/>
<gene>
    <name evidence="4" type="ORF">DW2_00395</name>
</gene>
<feature type="compositionally biased region" description="Basic and acidic residues" evidence="1">
    <location>
        <begin position="31"/>
        <end position="40"/>
    </location>
</feature>
<dbReference type="InterPro" id="IPR025711">
    <property type="entry name" value="PepSY"/>
</dbReference>
<feature type="compositionally biased region" description="Gly residues" evidence="1">
    <location>
        <begin position="21"/>
        <end position="30"/>
    </location>
</feature>
<evidence type="ECO:0000256" key="2">
    <source>
        <dbReference type="SAM" id="SignalP"/>
    </source>
</evidence>
<dbReference type="EMBL" id="AQRC01000001">
    <property type="protein sequence ID" value="KFE36571.1"/>
    <property type="molecule type" value="Genomic_DNA"/>
</dbReference>
<reference evidence="4 5" key="2">
    <citation type="journal article" date="2015" name="Antonie Van Leeuwenhoek">
        <title>Thioclava indica sp. nov., isolated from surface seawater of the Indian Ocean.</title>
        <authorList>
            <person name="Liu Y."/>
            <person name="Lai Q."/>
            <person name="Du J."/>
            <person name="Xu H."/>
            <person name="Jiang L."/>
            <person name="Shao Z."/>
        </authorList>
    </citation>
    <scope>NUCLEOTIDE SEQUENCE [LARGE SCALE GENOMIC DNA]</scope>
    <source>
        <strain evidence="4 5">13D2W-2</strain>
    </source>
</reference>
<protein>
    <recommendedName>
        <fullName evidence="3">PepSY domain-containing protein</fullName>
    </recommendedName>
</protein>
<feature type="domain" description="PepSY" evidence="3">
    <location>
        <begin position="57"/>
        <end position="99"/>
    </location>
</feature>
<feature type="region of interest" description="Disordered" evidence="1">
    <location>
        <begin position="21"/>
        <end position="40"/>
    </location>
</feature>
<feature type="chain" id="PRO_5001797626" description="PepSY domain-containing protein" evidence="2">
    <location>
        <begin position="19"/>
        <end position="114"/>
    </location>
</feature>
<dbReference type="PATRIC" id="fig|1317124.6.peg.71"/>